<feature type="domain" description="Methionyl/Valyl/Leucyl/Isoleucyl-tRNA synthetase anticodon-binding" evidence="14">
    <location>
        <begin position="662"/>
        <end position="780"/>
    </location>
</feature>
<keyword evidence="4 11" id="KW-0436">Ligase</keyword>
<dbReference type="PROSITE" id="PS00178">
    <property type="entry name" value="AA_TRNA_LIGASE_I"/>
    <property type="match status" value="1"/>
</dbReference>
<sequence>MASSFLIKRCLSKEEKILKLWDKATEEEPAPKAPDKVFLLPPPNITGSLHIGHALTAFIQDAITRAWKMNGKTVLWIPGLDHAGISTQVILEKRLFYELNKKRWQVPRAEWDSFAKRWVESTAHYITTQLKRLGVSLDWKMKYYTLDTFRSEFVSESFIKLYNHGLIYRSSKLVNWCPELRSTISDIEIDTIQVQPFGVISLPDNRQIKAGIMYKIKFPFYESCHEGVIIGTSRPETLFGDIAVAIGSGYHIGEAGSLQRPKSIFHPILRKEIPLILDDEMITPGMGTGAVKITPGHDKADYAFAQKHFGVESLPLFIDIFDDSGIIKSGIVNGTAFCHFSGLDRWQLREAVLSYLRSEDLLVGEDGIIQNIPICRKTGDTKPLAAVVLDAIKGEKNTFKIFPSSSFAILTNWLNNIEDWCISRQLWWGHKIPLFYPTDGGVPPIAAKSLEEAKKIHPGELIEESDVLDTWFSSCLLPLSASSGYYPISLLETGADILFFWVARMMLLCTFLSGKLPFNAVLLHGMVRDSFGKKMSKTLGNTVDPMTIINGDSDRIDSYSIRPISSSNPTGSNSTDIDPISWGSDSLRMALLSCNFMSTDIVFSKKYLNAARALEVKVVNSLKWILTQKEKQLTLDISADKMNLVEEFVYFRLGAAMEVSNHALANSFNLEKGLSALTGFFMDTFCGAFIEIAKGRLYDGNLFHILNIFAIFLKSFHPYCPLLTEACIQCYGSTPMLEIFKADALSKTTILETEIQLLKKPAPMVDEEFSSLLNLVSAIRITIGNLSPLKASKIWILSTESLDLGIIRSMLNMGDIFVQSHIDNEKLLARCFSQCVLLSKKCSPYATIEFYIETMQTGKHKPDFKAILKKQENELSRCAKQLESFNGKQTGTSDLTLLREKFDFLVRELEEKIKRTKRNMDLL</sequence>
<dbReference type="RefSeq" id="XP_013239624.1">
    <property type="nucleotide sequence ID" value="XM_013384170.1"/>
</dbReference>
<evidence type="ECO:0000256" key="1">
    <source>
        <dbReference type="ARBA" id="ARBA00004496"/>
    </source>
</evidence>
<dbReference type="VEuPathDB" id="MicrosporidiaDB:DI09_105p10"/>
<evidence type="ECO:0000313" key="16">
    <source>
        <dbReference type="Proteomes" id="UP000029725"/>
    </source>
</evidence>
<dbReference type="EC" id="6.1.1.9" evidence="3"/>
<dbReference type="Gene3D" id="3.40.50.620">
    <property type="entry name" value="HUPs"/>
    <property type="match status" value="2"/>
</dbReference>
<keyword evidence="7 11" id="KW-0648">Protein biosynthesis</keyword>
<evidence type="ECO:0000256" key="7">
    <source>
        <dbReference type="ARBA" id="ARBA00022917"/>
    </source>
</evidence>
<gene>
    <name evidence="15" type="ORF">DI09_105p10</name>
</gene>
<evidence type="ECO:0000256" key="9">
    <source>
        <dbReference type="ARBA" id="ARBA00029936"/>
    </source>
</evidence>
<evidence type="ECO:0000256" key="5">
    <source>
        <dbReference type="ARBA" id="ARBA00022741"/>
    </source>
</evidence>
<dbReference type="Pfam" id="PF00133">
    <property type="entry name" value="tRNA-synt_1"/>
    <property type="match status" value="1"/>
</dbReference>
<evidence type="ECO:0000256" key="10">
    <source>
        <dbReference type="ARBA" id="ARBA00047552"/>
    </source>
</evidence>
<evidence type="ECO:0000259" key="13">
    <source>
        <dbReference type="Pfam" id="PF00133"/>
    </source>
</evidence>
<keyword evidence="6 11" id="KW-0067">ATP-binding</keyword>
<comment type="caution">
    <text evidence="15">The sequence shown here is derived from an EMBL/GenBank/DDBJ whole genome shotgun (WGS) entry which is preliminary data.</text>
</comment>
<dbReference type="PANTHER" id="PTHR11946">
    <property type="entry name" value="VALYL-TRNA SYNTHETASES"/>
    <property type="match status" value="1"/>
</dbReference>
<name>A0A098VVM7_9MICR</name>
<dbReference type="SUPFAM" id="SSF50677">
    <property type="entry name" value="ValRS/IleRS/LeuRS editing domain"/>
    <property type="match status" value="1"/>
</dbReference>
<protein>
    <recommendedName>
        <fullName evidence="3">valine--tRNA ligase</fullName>
        <ecNumber evidence="3">6.1.1.9</ecNumber>
    </recommendedName>
    <alternativeName>
        <fullName evidence="9">Valyl-tRNA synthetase</fullName>
    </alternativeName>
</protein>
<dbReference type="InterPro" id="IPR009008">
    <property type="entry name" value="Val/Leu/Ile-tRNA-synth_edit"/>
</dbReference>
<evidence type="ECO:0000256" key="6">
    <source>
        <dbReference type="ARBA" id="ARBA00022840"/>
    </source>
</evidence>
<dbReference type="GO" id="GO:0004832">
    <property type="term" value="F:valine-tRNA ligase activity"/>
    <property type="evidence" value="ECO:0007669"/>
    <property type="project" value="UniProtKB-EC"/>
</dbReference>
<proteinExistence type="inferred from homology"/>
<reference evidence="15 16" key="1">
    <citation type="submission" date="2014-04" db="EMBL/GenBank/DDBJ databases">
        <title>A new species of microsporidia sheds light on the evolution of extreme parasitism.</title>
        <authorList>
            <person name="Haag K.L."/>
            <person name="James T.Y."/>
            <person name="Larsson R."/>
            <person name="Schaer T.M."/>
            <person name="Refardt D."/>
            <person name="Pombert J.-F."/>
            <person name="Ebert D."/>
        </authorList>
    </citation>
    <scope>NUCLEOTIDE SEQUENCE [LARGE SCALE GENOMIC DNA]</scope>
    <source>
        <strain evidence="15 16">UGP3</strain>
        <tissue evidence="15">Spores</tissue>
    </source>
</reference>
<evidence type="ECO:0000256" key="12">
    <source>
        <dbReference type="SAM" id="Coils"/>
    </source>
</evidence>
<dbReference type="InterPro" id="IPR009080">
    <property type="entry name" value="tRNAsynth_Ia_anticodon-bd"/>
</dbReference>
<dbReference type="InterPro" id="IPR013155">
    <property type="entry name" value="M/V/L/I-tRNA-synth_anticd-bd"/>
</dbReference>
<comment type="subcellular location">
    <subcellularLocation>
        <location evidence="1">Cytoplasm</location>
    </subcellularLocation>
</comment>
<evidence type="ECO:0000256" key="8">
    <source>
        <dbReference type="ARBA" id="ARBA00023146"/>
    </source>
</evidence>
<keyword evidence="12" id="KW-0175">Coiled coil</keyword>
<evidence type="ECO:0000256" key="2">
    <source>
        <dbReference type="ARBA" id="ARBA00005594"/>
    </source>
</evidence>
<dbReference type="GO" id="GO:0006438">
    <property type="term" value="P:valyl-tRNA aminoacylation"/>
    <property type="evidence" value="ECO:0007669"/>
    <property type="project" value="InterPro"/>
</dbReference>
<dbReference type="GO" id="GO:0005524">
    <property type="term" value="F:ATP binding"/>
    <property type="evidence" value="ECO:0007669"/>
    <property type="project" value="UniProtKB-KW"/>
</dbReference>
<comment type="similarity">
    <text evidence="2 11">Belongs to the class-I aminoacyl-tRNA synthetase family.</text>
</comment>
<dbReference type="GeneID" id="25257921"/>
<evidence type="ECO:0000313" key="15">
    <source>
        <dbReference type="EMBL" id="KGG53188.1"/>
    </source>
</evidence>
<evidence type="ECO:0000259" key="14">
    <source>
        <dbReference type="Pfam" id="PF08264"/>
    </source>
</evidence>
<dbReference type="Gene3D" id="1.10.730.10">
    <property type="entry name" value="Isoleucyl-tRNA Synthetase, Domain 1"/>
    <property type="match status" value="1"/>
</dbReference>
<dbReference type="GO" id="GO:0005829">
    <property type="term" value="C:cytosol"/>
    <property type="evidence" value="ECO:0007669"/>
    <property type="project" value="TreeGrafter"/>
</dbReference>
<evidence type="ECO:0000256" key="3">
    <source>
        <dbReference type="ARBA" id="ARBA00013169"/>
    </source>
</evidence>
<dbReference type="OrthoDB" id="629407at2759"/>
<dbReference type="PANTHER" id="PTHR11946:SF93">
    <property type="entry name" value="VALINE--TRNA LIGASE, CHLOROPLASTIC_MITOCHONDRIAL 2"/>
    <property type="match status" value="1"/>
</dbReference>
<accession>A0A098VVM7</accession>
<comment type="catalytic activity">
    <reaction evidence="10">
        <text>tRNA(Val) + L-valine + ATP = L-valyl-tRNA(Val) + AMP + diphosphate</text>
        <dbReference type="Rhea" id="RHEA:10704"/>
        <dbReference type="Rhea" id="RHEA-COMP:9672"/>
        <dbReference type="Rhea" id="RHEA-COMP:9708"/>
        <dbReference type="ChEBI" id="CHEBI:30616"/>
        <dbReference type="ChEBI" id="CHEBI:33019"/>
        <dbReference type="ChEBI" id="CHEBI:57762"/>
        <dbReference type="ChEBI" id="CHEBI:78442"/>
        <dbReference type="ChEBI" id="CHEBI:78537"/>
        <dbReference type="ChEBI" id="CHEBI:456215"/>
        <dbReference type="EC" id="6.1.1.9"/>
    </reaction>
</comment>
<dbReference type="GO" id="GO:0002161">
    <property type="term" value="F:aminoacyl-tRNA deacylase activity"/>
    <property type="evidence" value="ECO:0007669"/>
    <property type="project" value="InterPro"/>
</dbReference>
<dbReference type="Gene3D" id="3.90.740.10">
    <property type="entry name" value="Valyl/Leucyl/Isoleucyl-tRNA synthetase, editing domain"/>
    <property type="match status" value="1"/>
</dbReference>
<keyword evidence="8 11" id="KW-0030">Aminoacyl-tRNA synthetase</keyword>
<evidence type="ECO:0000256" key="11">
    <source>
        <dbReference type="RuleBase" id="RU363035"/>
    </source>
</evidence>
<feature type="domain" description="Aminoacyl-tRNA synthetase class Ia" evidence="13">
    <location>
        <begin position="19"/>
        <end position="595"/>
    </location>
</feature>
<keyword evidence="5 11" id="KW-0547">Nucleotide-binding</keyword>
<feature type="coiled-coil region" evidence="12">
    <location>
        <begin position="868"/>
        <end position="919"/>
    </location>
</feature>
<dbReference type="SUPFAM" id="SSF52374">
    <property type="entry name" value="Nucleotidylyl transferase"/>
    <property type="match status" value="1"/>
</dbReference>
<dbReference type="Proteomes" id="UP000029725">
    <property type="component" value="Unassembled WGS sequence"/>
</dbReference>
<dbReference type="PRINTS" id="PR00986">
    <property type="entry name" value="TRNASYNTHVAL"/>
</dbReference>
<dbReference type="Pfam" id="PF08264">
    <property type="entry name" value="Anticodon_1"/>
    <property type="match status" value="1"/>
</dbReference>
<dbReference type="SUPFAM" id="SSF47323">
    <property type="entry name" value="Anticodon-binding domain of a subclass of class I aminoacyl-tRNA synthetases"/>
    <property type="match status" value="1"/>
</dbReference>
<dbReference type="InterPro" id="IPR002303">
    <property type="entry name" value="Valyl-tRNA_ligase"/>
</dbReference>
<evidence type="ECO:0000256" key="4">
    <source>
        <dbReference type="ARBA" id="ARBA00022598"/>
    </source>
</evidence>
<dbReference type="InterPro" id="IPR001412">
    <property type="entry name" value="aa-tRNA-synth_I_CS"/>
</dbReference>
<dbReference type="EMBL" id="JMKJ01000006">
    <property type="protein sequence ID" value="KGG53188.1"/>
    <property type="molecule type" value="Genomic_DNA"/>
</dbReference>
<organism evidence="15 16">
    <name type="scientific">Mitosporidium daphniae</name>
    <dbReference type="NCBI Taxonomy" id="1485682"/>
    <lineage>
        <taxon>Eukaryota</taxon>
        <taxon>Fungi</taxon>
        <taxon>Fungi incertae sedis</taxon>
        <taxon>Microsporidia</taxon>
        <taxon>Mitosporidium</taxon>
    </lineage>
</organism>
<dbReference type="AlphaFoldDB" id="A0A098VVM7"/>
<dbReference type="InterPro" id="IPR014729">
    <property type="entry name" value="Rossmann-like_a/b/a_fold"/>
</dbReference>
<dbReference type="HOGENOM" id="CLU_001493_0_0_1"/>
<dbReference type="InterPro" id="IPR002300">
    <property type="entry name" value="aa-tRNA-synth_Ia"/>
</dbReference>
<keyword evidence="16" id="KW-1185">Reference proteome</keyword>